<name>A0ABW5IRE4_9BACT</name>
<sequence>MRNFLPHIPEMKLKQLQKWTKLRHEQLSEATSITTDSVVDFIKRQIVKGNWREVEEVLKGKPLTATGKLLFSEMRNRVIGTLMLRLGLRRVVALAIALILLPLILAKISGETISRLRK</sequence>
<protein>
    <submittedName>
        <fullName evidence="2">Uncharacterized protein</fullName>
    </submittedName>
</protein>
<comment type="caution">
    <text evidence="2">The sequence shown here is derived from an EMBL/GenBank/DDBJ whole genome shotgun (WGS) entry which is preliminary data.</text>
</comment>
<evidence type="ECO:0000313" key="3">
    <source>
        <dbReference type="Proteomes" id="UP001597544"/>
    </source>
</evidence>
<evidence type="ECO:0000313" key="2">
    <source>
        <dbReference type="EMBL" id="MFD2516028.1"/>
    </source>
</evidence>
<organism evidence="2 3">
    <name type="scientific">Pontibacter locisalis</name>
    <dbReference type="NCBI Taxonomy" id="1719035"/>
    <lineage>
        <taxon>Bacteria</taxon>
        <taxon>Pseudomonadati</taxon>
        <taxon>Bacteroidota</taxon>
        <taxon>Cytophagia</taxon>
        <taxon>Cytophagales</taxon>
        <taxon>Hymenobacteraceae</taxon>
        <taxon>Pontibacter</taxon>
    </lineage>
</organism>
<dbReference type="EMBL" id="JBHULU010000037">
    <property type="protein sequence ID" value="MFD2516028.1"/>
    <property type="molecule type" value="Genomic_DNA"/>
</dbReference>
<feature type="transmembrane region" description="Helical" evidence="1">
    <location>
        <begin position="91"/>
        <end position="108"/>
    </location>
</feature>
<keyword evidence="3" id="KW-1185">Reference proteome</keyword>
<gene>
    <name evidence="2" type="ORF">ACFSRY_19300</name>
</gene>
<proteinExistence type="predicted"/>
<reference evidence="3" key="1">
    <citation type="journal article" date="2019" name="Int. J. Syst. Evol. Microbiol.">
        <title>The Global Catalogue of Microorganisms (GCM) 10K type strain sequencing project: providing services to taxonomists for standard genome sequencing and annotation.</title>
        <authorList>
            <consortium name="The Broad Institute Genomics Platform"/>
            <consortium name="The Broad Institute Genome Sequencing Center for Infectious Disease"/>
            <person name="Wu L."/>
            <person name="Ma J."/>
        </authorList>
    </citation>
    <scope>NUCLEOTIDE SEQUENCE [LARGE SCALE GENOMIC DNA]</scope>
    <source>
        <strain evidence="3">KCTC 42498</strain>
    </source>
</reference>
<accession>A0ABW5IRE4</accession>
<evidence type="ECO:0000256" key="1">
    <source>
        <dbReference type="SAM" id="Phobius"/>
    </source>
</evidence>
<keyword evidence="1" id="KW-1133">Transmembrane helix</keyword>
<dbReference type="Proteomes" id="UP001597544">
    <property type="component" value="Unassembled WGS sequence"/>
</dbReference>
<keyword evidence="1" id="KW-0812">Transmembrane</keyword>
<keyword evidence="1" id="KW-0472">Membrane</keyword>
<dbReference type="RefSeq" id="WP_377512024.1">
    <property type="nucleotide sequence ID" value="NZ_JBHULU010000037.1"/>
</dbReference>